<dbReference type="EMBL" id="PXZM01000029">
    <property type="protein sequence ID" value="PSJ93494.1"/>
    <property type="molecule type" value="Genomic_DNA"/>
</dbReference>
<dbReference type="AlphaFoldDB" id="A0A2P7V2P7"/>
<sequence length="160" mass="18583">MREVKDYESDWEEFWKEICINPDGSINLDQIKRELSDYRMVMKTASEVYCHITGNAISKVNTRVSAIISEADAHYESIHEKAFLENHVSLYRLSEEMFGFEISERSHDLIAETIPYTLIHEGVPLKKIVQIAKDFYDAHEWAQDDIPQCFTTGLHNEGLI</sequence>
<comment type="caution">
    <text evidence="1">The sequence shown here is derived from an EMBL/GenBank/DDBJ whole genome shotgun (WGS) entry which is preliminary data.</text>
</comment>
<proteinExistence type="predicted"/>
<protein>
    <submittedName>
        <fullName evidence="1">Uncharacterized protein</fullName>
    </submittedName>
</protein>
<keyword evidence="2" id="KW-1185">Reference proteome</keyword>
<dbReference type="Proteomes" id="UP000240419">
    <property type="component" value="Unassembled WGS sequence"/>
</dbReference>
<dbReference type="OrthoDB" id="2926032at2"/>
<reference evidence="1 2" key="1">
    <citation type="submission" date="2018-03" db="EMBL/GenBank/DDBJ databases">
        <title>Brevisbacillus phylogenomics.</title>
        <authorList>
            <person name="Dunlap C."/>
        </authorList>
    </citation>
    <scope>NUCLEOTIDE SEQUENCE [LARGE SCALE GENOMIC DNA]</scope>
    <source>
        <strain evidence="1 2">NRRL NRS-1210</strain>
    </source>
</reference>
<name>A0A2P7V2P7_9BACL</name>
<dbReference type="RefSeq" id="WP_106840184.1">
    <property type="nucleotide sequence ID" value="NZ_JBCNIW010000002.1"/>
</dbReference>
<evidence type="ECO:0000313" key="1">
    <source>
        <dbReference type="EMBL" id="PSJ93494.1"/>
    </source>
</evidence>
<gene>
    <name evidence="1" type="ORF">C7R93_18420</name>
</gene>
<accession>A0A2P7V2P7</accession>
<evidence type="ECO:0000313" key="2">
    <source>
        <dbReference type="Proteomes" id="UP000240419"/>
    </source>
</evidence>
<organism evidence="1 2">
    <name type="scientific">Brevibacillus fortis</name>
    <dbReference type="NCBI Taxonomy" id="2126352"/>
    <lineage>
        <taxon>Bacteria</taxon>
        <taxon>Bacillati</taxon>
        <taxon>Bacillota</taxon>
        <taxon>Bacilli</taxon>
        <taxon>Bacillales</taxon>
        <taxon>Paenibacillaceae</taxon>
        <taxon>Brevibacillus</taxon>
    </lineage>
</organism>